<evidence type="ECO:0000313" key="10">
    <source>
        <dbReference type="EMBL" id="MCT7658017.1"/>
    </source>
</evidence>
<evidence type="ECO:0000256" key="3">
    <source>
        <dbReference type="ARBA" id="ARBA00022679"/>
    </source>
</evidence>
<reference evidence="11" key="1">
    <citation type="submission" date="2023-07" db="EMBL/GenBank/DDBJ databases">
        <authorList>
            <person name="Deng Y."/>
            <person name="Zhang Y.-Q."/>
        </authorList>
    </citation>
    <scope>NUCLEOTIDE SEQUENCE [LARGE SCALE GENOMIC DNA]</scope>
    <source>
        <strain evidence="11">CPCC 205710</strain>
    </source>
</reference>
<evidence type="ECO:0000256" key="7">
    <source>
        <dbReference type="ARBA" id="ARBA00023315"/>
    </source>
</evidence>
<keyword evidence="7" id="KW-0012">Acyltransferase</keyword>
<feature type="transmembrane region" description="Helical" evidence="8">
    <location>
        <begin position="169"/>
        <end position="189"/>
    </location>
</feature>
<dbReference type="Gene3D" id="3.60.110.10">
    <property type="entry name" value="Carbon-nitrogen hydrolase"/>
    <property type="match status" value="1"/>
</dbReference>
<comment type="subcellular location">
    <subcellularLocation>
        <location evidence="1">Cell membrane</location>
        <topology evidence="1">Multi-pass membrane protein</topology>
    </subcellularLocation>
</comment>
<feature type="domain" description="CN hydrolase" evidence="9">
    <location>
        <begin position="276"/>
        <end position="489"/>
    </location>
</feature>
<evidence type="ECO:0000259" key="9">
    <source>
        <dbReference type="PROSITE" id="PS50263"/>
    </source>
</evidence>
<accession>A0ABT2M6X6</accession>
<dbReference type="RefSeq" id="WP_260992108.1">
    <property type="nucleotide sequence ID" value="NZ_JAODWD010000002.1"/>
</dbReference>
<feature type="transmembrane region" description="Helical" evidence="8">
    <location>
        <begin position="20"/>
        <end position="44"/>
    </location>
</feature>
<dbReference type="Pfam" id="PF00795">
    <property type="entry name" value="CN_hydrolase"/>
    <property type="match status" value="1"/>
</dbReference>
<protein>
    <recommendedName>
        <fullName evidence="9">CN hydrolase domain-containing protein</fullName>
    </recommendedName>
</protein>
<dbReference type="Pfam" id="PF20154">
    <property type="entry name" value="LNT_N"/>
    <property type="match status" value="1"/>
</dbReference>
<dbReference type="InterPro" id="IPR003010">
    <property type="entry name" value="C-N_Hydrolase"/>
</dbReference>
<feature type="transmembrane region" description="Helical" evidence="8">
    <location>
        <begin position="201"/>
        <end position="221"/>
    </location>
</feature>
<proteinExistence type="predicted"/>
<gene>
    <name evidence="10" type="ORF">N4S67_06245</name>
</gene>
<feature type="transmembrane region" description="Helical" evidence="8">
    <location>
        <begin position="127"/>
        <end position="149"/>
    </location>
</feature>
<comment type="caution">
    <text evidence="10">The sequence shown here is derived from an EMBL/GenBank/DDBJ whole genome shotgun (WGS) entry which is preliminary data.</text>
</comment>
<dbReference type="PROSITE" id="PS50263">
    <property type="entry name" value="CN_HYDROLASE"/>
    <property type="match status" value="1"/>
</dbReference>
<evidence type="ECO:0000313" key="11">
    <source>
        <dbReference type="Proteomes" id="UP001206639"/>
    </source>
</evidence>
<keyword evidence="3" id="KW-0808">Transferase</keyword>
<dbReference type="SUPFAM" id="SSF56317">
    <property type="entry name" value="Carbon-nitrogen hydrolase"/>
    <property type="match status" value="1"/>
</dbReference>
<organism evidence="10 11">
    <name type="scientific">Mycobacterium deserti</name>
    <dbReference type="NCBI Taxonomy" id="2978347"/>
    <lineage>
        <taxon>Bacteria</taxon>
        <taxon>Bacillati</taxon>
        <taxon>Actinomycetota</taxon>
        <taxon>Actinomycetes</taxon>
        <taxon>Mycobacteriales</taxon>
        <taxon>Mycobacteriaceae</taxon>
        <taxon>Mycobacterium</taxon>
    </lineage>
</organism>
<evidence type="ECO:0000256" key="5">
    <source>
        <dbReference type="ARBA" id="ARBA00022989"/>
    </source>
</evidence>
<feature type="transmembrane region" description="Helical" evidence="8">
    <location>
        <begin position="64"/>
        <end position="83"/>
    </location>
</feature>
<dbReference type="PANTHER" id="PTHR38686:SF1">
    <property type="entry name" value="APOLIPOPROTEIN N-ACYLTRANSFERASE"/>
    <property type="match status" value="1"/>
</dbReference>
<dbReference type="Proteomes" id="UP001206639">
    <property type="component" value="Unassembled WGS sequence"/>
</dbReference>
<evidence type="ECO:0000256" key="4">
    <source>
        <dbReference type="ARBA" id="ARBA00022692"/>
    </source>
</evidence>
<evidence type="ECO:0000256" key="6">
    <source>
        <dbReference type="ARBA" id="ARBA00023136"/>
    </source>
</evidence>
<evidence type="ECO:0000256" key="1">
    <source>
        <dbReference type="ARBA" id="ARBA00004651"/>
    </source>
</evidence>
<keyword evidence="6 8" id="KW-0472">Membrane</keyword>
<keyword evidence="4 8" id="KW-0812">Transmembrane</keyword>
<dbReference type="EMBL" id="JAODWD010000002">
    <property type="protein sequence ID" value="MCT7658017.1"/>
    <property type="molecule type" value="Genomic_DNA"/>
</dbReference>
<dbReference type="PANTHER" id="PTHR38686">
    <property type="entry name" value="APOLIPOPROTEIN N-ACYLTRANSFERASE"/>
    <property type="match status" value="1"/>
</dbReference>
<name>A0ABT2M6X6_9MYCO</name>
<keyword evidence="5 8" id="KW-1133">Transmembrane helix</keyword>
<keyword evidence="11" id="KW-1185">Reference proteome</keyword>
<dbReference type="InterPro" id="IPR045378">
    <property type="entry name" value="LNT_N"/>
</dbReference>
<feature type="transmembrane region" description="Helical" evidence="8">
    <location>
        <begin position="95"/>
        <end position="115"/>
    </location>
</feature>
<feature type="transmembrane region" description="Helical" evidence="8">
    <location>
        <begin position="502"/>
        <end position="519"/>
    </location>
</feature>
<evidence type="ECO:0000256" key="8">
    <source>
        <dbReference type="SAM" id="Phobius"/>
    </source>
</evidence>
<dbReference type="InterPro" id="IPR004563">
    <property type="entry name" value="Apolipo_AcylTrfase"/>
</dbReference>
<evidence type="ECO:0000256" key="2">
    <source>
        <dbReference type="ARBA" id="ARBA00022475"/>
    </source>
</evidence>
<keyword evidence="2" id="KW-1003">Cell membrane</keyword>
<sequence length="526" mass="56720">MSTMEMDTAAAQLPRRGQLFGGPLTLLAIGFTASLFAVGGRWDIPLAAWIAPVFLLRFSRISRFWIAVPVLWLATVANAMFWAFELGGGLTAGKFAIAVAFGLVFVLPYAVDRLLTPRLGMVGKLMVFPAAWACTEFLMGELSPLGVIYGLRANTQTEHLSLLQLVAFLGPYSIGFLIGWFATTVNWVWDNPRTPGTRRVTMVYATVLALALVGGGLRLAFTPSATNYVRMATVTPSVDVQRAARAMIEGRLTASGEYVNPTSGLHAETGLFANKDEVAHVAPAVAHAAYAMVVDDLLRSTREAARAGAKVVVWSETAAPVLSDADTSGFVAKVGDVAQQEKIYINAAMGEPFARNATFLIGPDGSQIWSYDKRHPVPMLEPVPPADGPAPVAQAPFGRLTNVICYDADFPTQARVDADIMMVPGLEWPELGRSHTLKWVKLRAIENGYSLIRAAYNSQAAAFDRLGQVLATQDTSGTQSHVMFADVPATGSRTIYNRLGDVLIWVSLSGLVIASATAVRSRREMR</sequence>
<dbReference type="InterPro" id="IPR036526">
    <property type="entry name" value="C-N_Hydrolase_sf"/>
</dbReference>